<organism evidence="6 7">
    <name type="scientific">Aporhodopirellula rubra</name>
    <dbReference type="NCBI Taxonomy" id="980271"/>
    <lineage>
        <taxon>Bacteria</taxon>
        <taxon>Pseudomonadati</taxon>
        <taxon>Planctomycetota</taxon>
        <taxon>Planctomycetia</taxon>
        <taxon>Pirellulales</taxon>
        <taxon>Pirellulaceae</taxon>
        <taxon>Aporhodopirellula</taxon>
    </lineage>
</organism>
<dbReference type="SUPFAM" id="SSF53850">
    <property type="entry name" value="Periplasmic binding protein-like II"/>
    <property type="match status" value="1"/>
</dbReference>
<dbReference type="Proteomes" id="UP000536179">
    <property type="component" value="Unassembled WGS sequence"/>
</dbReference>
<name>A0A7W5DZV8_9BACT</name>
<reference evidence="6 7" key="1">
    <citation type="submission" date="2020-08" db="EMBL/GenBank/DDBJ databases">
        <title>Genomic Encyclopedia of Type Strains, Phase III (KMG-III): the genomes of soil and plant-associated and newly described type strains.</title>
        <authorList>
            <person name="Whitman W."/>
        </authorList>
    </citation>
    <scope>NUCLEOTIDE SEQUENCE [LARGE SCALE GENOMIC DNA]</scope>
    <source>
        <strain evidence="6 7">CECT 8075</strain>
    </source>
</reference>
<gene>
    <name evidence="6" type="ORF">FHS27_003086</name>
</gene>
<sequence>MNVSVESALRSSAINIAHLHTFRHVIQQGGYAAAARVTDLSVPSIWQHIHALEKLYEVELFHRVGRQVRPTAAAQQLYEEIDGILVQLESTFERMSREPSKQTIRLVSGVRMMIEDLAEPLAQFHEQHPNRLAIRQGNERRALELLLADEADIALTLEPGLHQSSTAIHYEPAYTVEFLAVCSQSHPYAKARSNSLRELSKHPLVVTAAGTHGRDALEQAFHREGLVSNIHIETDNSAFTIACVAAGVGVGILAGRRQGDLCQKLATRSLSKQLGKRKIVFMWRRGRLLTEPMLELIEAVKRIETEE</sequence>
<evidence type="ECO:0000313" key="6">
    <source>
        <dbReference type="EMBL" id="MBB3207267.1"/>
    </source>
</evidence>
<dbReference type="AlphaFoldDB" id="A0A7W5DZV8"/>
<dbReference type="PANTHER" id="PTHR30419">
    <property type="entry name" value="HTH-TYPE TRANSCRIPTIONAL REGULATOR YBHD"/>
    <property type="match status" value="1"/>
</dbReference>
<dbReference type="RefSeq" id="WP_184305613.1">
    <property type="nucleotide sequence ID" value="NZ_JACHXU010000009.1"/>
</dbReference>
<protein>
    <submittedName>
        <fullName evidence="6">DNA-binding transcriptional LysR family regulator</fullName>
    </submittedName>
</protein>
<dbReference type="InterPro" id="IPR036388">
    <property type="entry name" value="WH-like_DNA-bd_sf"/>
</dbReference>
<comment type="caution">
    <text evidence="6">The sequence shown here is derived from an EMBL/GenBank/DDBJ whole genome shotgun (WGS) entry which is preliminary data.</text>
</comment>
<proteinExistence type="inferred from homology"/>
<keyword evidence="2" id="KW-0805">Transcription regulation</keyword>
<dbReference type="Gene3D" id="1.10.10.10">
    <property type="entry name" value="Winged helix-like DNA-binding domain superfamily/Winged helix DNA-binding domain"/>
    <property type="match status" value="1"/>
</dbReference>
<evidence type="ECO:0000256" key="2">
    <source>
        <dbReference type="ARBA" id="ARBA00023015"/>
    </source>
</evidence>
<keyword evidence="4" id="KW-0804">Transcription</keyword>
<keyword evidence="7" id="KW-1185">Reference proteome</keyword>
<dbReference type="Pfam" id="PF03466">
    <property type="entry name" value="LysR_substrate"/>
    <property type="match status" value="1"/>
</dbReference>
<dbReference type="GO" id="GO:0003677">
    <property type="term" value="F:DNA binding"/>
    <property type="evidence" value="ECO:0007669"/>
    <property type="project" value="UniProtKB-KW"/>
</dbReference>
<evidence type="ECO:0000256" key="4">
    <source>
        <dbReference type="ARBA" id="ARBA00023163"/>
    </source>
</evidence>
<dbReference type="SUPFAM" id="SSF46785">
    <property type="entry name" value="Winged helix' DNA-binding domain"/>
    <property type="match status" value="1"/>
</dbReference>
<accession>A0A7W5DZV8</accession>
<dbReference type="GO" id="GO:0005829">
    <property type="term" value="C:cytosol"/>
    <property type="evidence" value="ECO:0007669"/>
    <property type="project" value="TreeGrafter"/>
</dbReference>
<dbReference type="GO" id="GO:0003700">
    <property type="term" value="F:DNA-binding transcription factor activity"/>
    <property type="evidence" value="ECO:0007669"/>
    <property type="project" value="InterPro"/>
</dbReference>
<dbReference type="CDD" id="cd05466">
    <property type="entry name" value="PBP2_LTTR_substrate"/>
    <property type="match status" value="1"/>
</dbReference>
<evidence type="ECO:0000259" key="5">
    <source>
        <dbReference type="PROSITE" id="PS50931"/>
    </source>
</evidence>
<dbReference type="PANTHER" id="PTHR30419:SF8">
    <property type="entry name" value="NITROGEN ASSIMILATION TRANSCRIPTIONAL ACTIVATOR-RELATED"/>
    <property type="match status" value="1"/>
</dbReference>
<dbReference type="Pfam" id="PF00126">
    <property type="entry name" value="HTH_1"/>
    <property type="match status" value="1"/>
</dbReference>
<feature type="domain" description="HTH lysR-type" evidence="5">
    <location>
        <begin position="14"/>
        <end position="71"/>
    </location>
</feature>
<dbReference type="InterPro" id="IPR050950">
    <property type="entry name" value="HTH-type_LysR_regulators"/>
</dbReference>
<dbReference type="InterPro" id="IPR005119">
    <property type="entry name" value="LysR_subst-bd"/>
</dbReference>
<evidence type="ECO:0000256" key="1">
    <source>
        <dbReference type="ARBA" id="ARBA00009437"/>
    </source>
</evidence>
<dbReference type="Gene3D" id="3.40.190.290">
    <property type="match status" value="1"/>
</dbReference>
<keyword evidence="3 6" id="KW-0238">DNA-binding</keyword>
<evidence type="ECO:0000256" key="3">
    <source>
        <dbReference type="ARBA" id="ARBA00023125"/>
    </source>
</evidence>
<evidence type="ECO:0000313" key="7">
    <source>
        <dbReference type="Proteomes" id="UP000536179"/>
    </source>
</evidence>
<dbReference type="PROSITE" id="PS50931">
    <property type="entry name" value="HTH_LYSR"/>
    <property type="match status" value="1"/>
</dbReference>
<comment type="similarity">
    <text evidence="1">Belongs to the LysR transcriptional regulatory family.</text>
</comment>
<dbReference type="InterPro" id="IPR000847">
    <property type="entry name" value="LysR_HTH_N"/>
</dbReference>
<dbReference type="InterPro" id="IPR036390">
    <property type="entry name" value="WH_DNA-bd_sf"/>
</dbReference>
<dbReference type="EMBL" id="JACHXU010000009">
    <property type="protein sequence ID" value="MBB3207267.1"/>
    <property type="molecule type" value="Genomic_DNA"/>
</dbReference>